<reference evidence="2 3" key="1">
    <citation type="journal article" date="2021" name="Plant Biotechnol. J.">
        <title>Multi-omics assisted identification of the key and species-specific regulatory components of drought-tolerant mechanisms in Gossypium stocksii.</title>
        <authorList>
            <person name="Yu D."/>
            <person name="Ke L."/>
            <person name="Zhang D."/>
            <person name="Wu Y."/>
            <person name="Sun Y."/>
            <person name="Mei J."/>
            <person name="Sun J."/>
            <person name="Sun Y."/>
        </authorList>
    </citation>
    <scope>NUCLEOTIDE SEQUENCE [LARGE SCALE GENOMIC DNA]</scope>
    <source>
        <strain evidence="3">cv. E1</strain>
        <tissue evidence="2">Leaf</tissue>
    </source>
</reference>
<evidence type="ECO:0000256" key="1">
    <source>
        <dbReference type="SAM" id="MobiDB-lite"/>
    </source>
</evidence>
<dbReference type="OrthoDB" id="10563099at2759"/>
<dbReference type="Proteomes" id="UP000828251">
    <property type="component" value="Unassembled WGS sequence"/>
</dbReference>
<evidence type="ECO:0000313" key="2">
    <source>
        <dbReference type="EMBL" id="KAH1082373.1"/>
    </source>
</evidence>
<comment type="caution">
    <text evidence="2">The sequence shown here is derived from an EMBL/GenBank/DDBJ whole genome shotgun (WGS) entry which is preliminary data.</text>
</comment>
<feature type="region of interest" description="Disordered" evidence="1">
    <location>
        <begin position="1"/>
        <end position="31"/>
    </location>
</feature>
<evidence type="ECO:0000313" key="3">
    <source>
        <dbReference type="Proteomes" id="UP000828251"/>
    </source>
</evidence>
<dbReference type="AlphaFoldDB" id="A0A9D4A1Z6"/>
<gene>
    <name evidence="2" type="ORF">J1N35_022134</name>
</gene>
<sequence>MGIDGKVNDDGRDVVAQDSRHGGMSNERVRSKDSLLELDPFSLQQNFKDFGSSFSLPIQGEVDGRGNSEKPKRPSWKRLARNVMLDKKDIGSIADKCKYGVESKGDYDYCTLDKTGSKRARMWIAPSMMLKSMLGCWEIWNVTQLLLF</sequence>
<proteinExistence type="predicted"/>
<organism evidence="2 3">
    <name type="scientific">Gossypium stocksii</name>
    <dbReference type="NCBI Taxonomy" id="47602"/>
    <lineage>
        <taxon>Eukaryota</taxon>
        <taxon>Viridiplantae</taxon>
        <taxon>Streptophyta</taxon>
        <taxon>Embryophyta</taxon>
        <taxon>Tracheophyta</taxon>
        <taxon>Spermatophyta</taxon>
        <taxon>Magnoliopsida</taxon>
        <taxon>eudicotyledons</taxon>
        <taxon>Gunneridae</taxon>
        <taxon>Pentapetalae</taxon>
        <taxon>rosids</taxon>
        <taxon>malvids</taxon>
        <taxon>Malvales</taxon>
        <taxon>Malvaceae</taxon>
        <taxon>Malvoideae</taxon>
        <taxon>Gossypium</taxon>
    </lineage>
</organism>
<accession>A0A9D4A1Z6</accession>
<keyword evidence="3" id="KW-1185">Reference proteome</keyword>
<dbReference type="EMBL" id="JAIQCV010000007">
    <property type="protein sequence ID" value="KAH1082373.1"/>
    <property type="molecule type" value="Genomic_DNA"/>
</dbReference>
<protein>
    <submittedName>
        <fullName evidence="2">Uncharacterized protein</fullName>
    </submittedName>
</protein>
<name>A0A9D4A1Z6_9ROSI</name>